<keyword evidence="6" id="KW-1185">Reference proteome</keyword>
<sequence length="565" mass="63734">MQKNKYKLIEKKMNKLKFFSVAFFASFTLVNAQDIDQAKKAIDAEQFEKAKTILKSLLQAKPSNGTASFLLGNVYMSQKELDSAKIYYQKGIAGSDGAKLNYIGLGQLDLEAKNQTAAQGNFDIAIKDAKRKDATVPTYIARAYMNISKPEYKNAITILEKAKIDSPQNADLLLALGDAYYLENKQNEAYSSYRNAFQIDPTMLRAKMQLGVLLKGAKSYDLAINAFNEVIAINPNYGPVYRELAETYYKWGRNKPSKASENMQLAISNYDKYMSLTDYSLASRMRRADFLVLLKNWPELEKEANKMIELDKVNPRIYRYLAYSAFENGNIDVALKSLESFISNPNSKVIAKDYIYLSEIKFKKAIAADGLSMDQVLYTGGLTDLKKALELEPLATEDLNDIGKKLFSKKFYKEAAPVFELGSKNTEDKNYVDDNIYYALSVLYGNSKKDVKADVNELKNADAALDKVIVAAPSYQDAFLYKARINRLVENEEFIVKNYESYITKLTEKGELANANHKTKIVESYNNLAASYANKDKAKAIEYFNKTLSIDPTNDYATKSLATLK</sequence>
<dbReference type="InterPro" id="IPR019734">
    <property type="entry name" value="TPR_rpt"/>
</dbReference>
<dbReference type="InterPro" id="IPR011990">
    <property type="entry name" value="TPR-like_helical_dom_sf"/>
</dbReference>
<protein>
    <submittedName>
        <fullName evidence="5">Tetratricopeptide repeat protein</fullName>
    </submittedName>
</protein>
<dbReference type="RefSeq" id="WP_342690939.1">
    <property type="nucleotide sequence ID" value="NZ_JBCGDP010000004.1"/>
</dbReference>
<organism evidence="5 6">
    <name type="scientific">Flavobacterium polysaccharolyticum</name>
    <dbReference type="NCBI Taxonomy" id="3133148"/>
    <lineage>
        <taxon>Bacteria</taxon>
        <taxon>Pseudomonadati</taxon>
        <taxon>Bacteroidota</taxon>
        <taxon>Flavobacteriia</taxon>
        <taxon>Flavobacteriales</taxon>
        <taxon>Flavobacteriaceae</taxon>
        <taxon>Flavobacterium</taxon>
    </lineage>
</organism>
<accession>A0ABU9NQ62</accession>
<keyword evidence="4" id="KW-0732">Signal</keyword>
<evidence type="ECO:0000256" key="1">
    <source>
        <dbReference type="ARBA" id="ARBA00022737"/>
    </source>
</evidence>
<keyword evidence="2 3" id="KW-0802">TPR repeat</keyword>
<dbReference type="SUPFAM" id="SSF48452">
    <property type="entry name" value="TPR-like"/>
    <property type="match status" value="1"/>
</dbReference>
<feature type="repeat" description="TPR" evidence="3">
    <location>
        <begin position="170"/>
        <end position="203"/>
    </location>
</feature>
<dbReference type="SMART" id="SM00028">
    <property type="entry name" value="TPR"/>
    <property type="match status" value="4"/>
</dbReference>
<feature type="signal peptide" evidence="4">
    <location>
        <begin position="1"/>
        <end position="32"/>
    </location>
</feature>
<dbReference type="Gene3D" id="1.25.40.10">
    <property type="entry name" value="Tetratricopeptide repeat domain"/>
    <property type="match status" value="3"/>
</dbReference>
<evidence type="ECO:0000313" key="6">
    <source>
        <dbReference type="Proteomes" id="UP001468798"/>
    </source>
</evidence>
<evidence type="ECO:0000313" key="5">
    <source>
        <dbReference type="EMBL" id="MEM0575867.1"/>
    </source>
</evidence>
<reference evidence="5 6" key="1">
    <citation type="submission" date="2024-03" db="EMBL/GenBank/DDBJ databases">
        <title>Two novel species of the genus Flavobacterium exhibiting potentially degradation of complex polysaccharides.</title>
        <authorList>
            <person name="Lian X."/>
        </authorList>
    </citation>
    <scope>NUCLEOTIDE SEQUENCE [LARGE SCALE GENOMIC DNA]</scope>
    <source>
        <strain evidence="5 6">N6</strain>
    </source>
</reference>
<dbReference type="SUPFAM" id="SSF81901">
    <property type="entry name" value="HCP-like"/>
    <property type="match status" value="1"/>
</dbReference>
<dbReference type="Pfam" id="PF13181">
    <property type="entry name" value="TPR_8"/>
    <property type="match status" value="3"/>
</dbReference>
<gene>
    <name evidence="5" type="ORF">WFZ86_05105</name>
</gene>
<evidence type="ECO:0000256" key="3">
    <source>
        <dbReference type="PROSITE-ProRule" id="PRU00339"/>
    </source>
</evidence>
<feature type="repeat" description="TPR" evidence="3">
    <location>
        <begin position="204"/>
        <end position="237"/>
    </location>
</feature>
<evidence type="ECO:0000256" key="2">
    <source>
        <dbReference type="ARBA" id="ARBA00022803"/>
    </source>
</evidence>
<feature type="chain" id="PRO_5045294616" evidence="4">
    <location>
        <begin position="33"/>
        <end position="565"/>
    </location>
</feature>
<proteinExistence type="predicted"/>
<dbReference type="Pfam" id="PF14559">
    <property type="entry name" value="TPR_19"/>
    <property type="match status" value="1"/>
</dbReference>
<keyword evidence="1" id="KW-0677">Repeat</keyword>
<dbReference type="PANTHER" id="PTHR44858:SF1">
    <property type="entry name" value="UDP-N-ACETYLGLUCOSAMINE--PEPTIDE N-ACETYLGLUCOSAMINYLTRANSFERASE SPINDLY-RELATED"/>
    <property type="match status" value="1"/>
</dbReference>
<comment type="caution">
    <text evidence="5">The sequence shown here is derived from an EMBL/GenBank/DDBJ whole genome shotgun (WGS) entry which is preliminary data.</text>
</comment>
<dbReference type="EMBL" id="JBCGDP010000004">
    <property type="protein sequence ID" value="MEM0575867.1"/>
    <property type="molecule type" value="Genomic_DNA"/>
</dbReference>
<dbReference type="PANTHER" id="PTHR44858">
    <property type="entry name" value="TETRATRICOPEPTIDE REPEAT PROTEIN 6"/>
    <property type="match status" value="1"/>
</dbReference>
<feature type="repeat" description="TPR" evidence="3">
    <location>
        <begin position="522"/>
        <end position="554"/>
    </location>
</feature>
<evidence type="ECO:0000256" key="4">
    <source>
        <dbReference type="SAM" id="SignalP"/>
    </source>
</evidence>
<dbReference type="PROSITE" id="PS50005">
    <property type="entry name" value="TPR"/>
    <property type="match status" value="3"/>
</dbReference>
<dbReference type="Proteomes" id="UP001468798">
    <property type="component" value="Unassembled WGS sequence"/>
</dbReference>
<name>A0ABU9NQ62_9FLAO</name>
<dbReference type="InterPro" id="IPR050498">
    <property type="entry name" value="Ycf3"/>
</dbReference>